<keyword evidence="4" id="KW-1185">Reference proteome</keyword>
<feature type="transmembrane region" description="Helical" evidence="1">
    <location>
        <begin position="20"/>
        <end position="42"/>
    </location>
</feature>
<sequence length="512" mass="57542">MTRVKKGLKSLNRYTGGLIAVSLIGIIFPALVLSGFGLYAVIEHGYVVPFAIALLVSTLMIFIPRLIWKKAKENKPQEDREDFVEPSNDWSDSEQEIWSSSNQAIERLLDQNDDWGVLKAHGFNIAELVAQSFGKKELDFTVPEGLQLMEEISRRYRQVLNDHVPAVDMVKVSQIKWLYETGDKYGETALKVGKRGMIAWRILRAANPAAAVANEVRSKMLGSITDQISDNLQRNAKRALLQEVAKVCIDLYSGRYTIEDDQISTSKINKEDEKHKAPPIEPVRITLVGQLSAGKSSLVNAITNEMNAEVDMLPATDNITVYQCNIDGDETLKLVDMPGLDGDKKSTKNMLEQMTQSDLVLWVLKANQSSRQLDLALAKEFEAFYQHPQNISLKRPKLIGVVNQVDKLKPTSEWYPPYDLNDTDNPKSMTIQAAMAFNQNLLPFDQVLPLAIPENKLMYGLLELEEEIQHKCDEAKNVQLNRQRNEAKGSAGILKQGKRLFKASGKVVKNIF</sequence>
<keyword evidence="1" id="KW-1133">Transmembrane helix</keyword>
<reference evidence="4" key="1">
    <citation type="journal article" date="2019" name="Int. J. Syst. Evol. Microbiol.">
        <title>The Global Catalogue of Microorganisms (GCM) 10K type strain sequencing project: providing services to taxonomists for standard genome sequencing and annotation.</title>
        <authorList>
            <consortium name="The Broad Institute Genomics Platform"/>
            <consortium name="The Broad Institute Genome Sequencing Center for Infectious Disease"/>
            <person name="Wu L."/>
            <person name="Ma J."/>
        </authorList>
    </citation>
    <scope>NUCLEOTIDE SEQUENCE [LARGE SCALE GENOMIC DNA]</scope>
    <source>
        <strain evidence="4">NBRC 15640</strain>
    </source>
</reference>
<dbReference type="SUPFAM" id="SSF52540">
    <property type="entry name" value="P-loop containing nucleoside triphosphate hydrolases"/>
    <property type="match status" value="1"/>
</dbReference>
<dbReference type="AlphaFoldDB" id="A0AAV5NQG7"/>
<dbReference type="Pfam" id="PF01926">
    <property type="entry name" value="MMR_HSR1"/>
    <property type="match status" value="1"/>
</dbReference>
<organism evidence="3 4">
    <name type="scientific">Vibrio penaeicida</name>
    <dbReference type="NCBI Taxonomy" id="104609"/>
    <lineage>
        <taxon>Bacteria</taxon>
        <taxon>Pseudomonadati</taxon>
        <taxon>Pseudomonadota</taxon>
        <taxon>Gammaproteobacteria</taxon>
        <taxon>Vibrionales</taxon>
        <taxon>Vibrionaceae</taxon>
        <taxon>Vibrio</taxon>
    </lineage>
</organism>
<evidence type="ECO:0000313" key="3">
    <source>
        <dbReference type="EMBL" id="GLQ72850.1"/>
    </source>
</evidence>
<evidence type="ECO:0000313" key="4">
    <source>
        <dbReference type="Proteomes" id="UP001156690"/>
    </source>
</evidence>
<proteinExistence type="predicted"/>
<name>A0AAV5NQG7_9VIBR</name>
<accession>A0AAV5NQG7</accession>
<evidence type="ECO:0000259" key="2">
    <source>
        <dbReference type="Pfam" id="PF01926"/>
    </source>
</evidence>
<evidence type="ECO:0000256" key="1">
    <source>
        <dbReference type="SAM" id="Phobius"/>
    </source>
</evidence>
<feature type="transmembrane region" description="Helical" evidence="1">
    <location>
        <begin position="48"/>
        <end position="68"/>
    </location>
</feature>
<dbReference type="Proteomes" id="UP001156690">
    <property type="component" value="Unassembled WGS sequence"/>
</dbReference>
<dbReference type="RefSeq" id="WP_126606017.1">
    <property type="nucleotide sequence ID" value="NZ_AP025144.1"/>
</dbReference>
<dbReference type="GO" id="GO:0005829">
    <property type="term" value="C:cytosol"/>
    <property type="evidence" value="ECO:0007669"/>
    <property type="project" value="TreeGrafter"/>
</dbReference>
<dbReference type="PANTHER" id="PTHR42714">
    <property type="entry name" value="TRNA MODIFICATION GTPASE GTPBP3"/>
    <property type="match status" value="1"/>
</dbReference>
<protein>
    <submittedName>
        <fullName evidence="3">GTP-binding protein</fullName>
    </submittedName>
</protein>
<feature type="domain" description="G" evidence="2">
    <location>
        <begin position="284"/>
        <end position="381"/>
    </location>
</feature>
<dbReference type="GO" id="GO:0005525">
    <property type="term" value="F:GTP binding"/>
    <property type="evidence" value="ECO:0007669"/>
    <property type="project" value="InterPro"/>
</dbReference>
<dbReference type="GO" id="GO:0030488">
    <property type="term" value="P:tRNA methylation"/>
    <property type="evidence" value="ECO:0007669"/>
    <property type="project" value="TreeGrafter"/>
</dbReference>
<comment type="caution">
    <text evidence="3">The sequence shown here is derived from an EMBL/GenBank/DDBJ whole genome shotgun (WGS) entry which is preliminary data.</text>
</comment>
<keyword evidence="1" id="KW-0472">Membrane</keyword>
<dbReference type="PANTHER" id="PTHR42714:SF2">
    <property type="entry name" value="TRNA MODIFICATION GTPASE GTPBP3, MITOCHONDRIAL"/>
    <property type="match status" value="1"/>
</dbReference>
<dbReference type="InterPro" id="IPR006073">
    <property type="entry name" value="GTP-bd"/>
</dbReference>
<dbReference type="GO" id="GO:0002098">
    <property type="term" value="P:tRNA wobble uridine modification"/>
    <property type="evidence" value="ECO:0007669"/>
    <property type="project" value="TreeGrafter"/>
</dbReference>
<gene>
    <name evidence="3" type="ORF">GCM10007932_22100</name>
</gene>
<dbReference type="EMBL" id="BSNX01000021">
    <property type="protein sequence ID" value="GLQ72850.1"/>
    <property type="molecule type" value="Genomic_DNA"/>
</dbReference>
<dbReference type="InterPro" id="IPR027417">
    <property type="entry name" value="P-loop_NTPase"/>
</dbReference>
<keyword evidence="1" id="KW-0812">Transmembrane</keyword>
<dbReference type="Gene3D" id="3.40.50.300">
    <property type="entry name" value="P-loop containing nucleotide triphosphate hydrolases"/>
    <property type="match status" value="1"/>
</dbReference>